<evidence type="ECO:0000256" key="8">
    <source>
        <dbReference type="ARBA" id="ARBA00022679"/>
    </source>
</evidence>
<dbReference type="RefSeq" id="WP_071061243.1">
    <property type="nucleotide sequence ID" value="NZ_MKIE01000002.1"/>
</dbReference>
<dbReference type="SUPFAM" id="SSF53218">
    <property type="entry name" value="Molybdenum cofactor biosynthesis proteins"/>
    <property type="match status" value="1"/>
</dbReference>
<dbReference type="STRING" id="39480.EUAN_04390"/>
<dbReference type="PANTHER" id="PTHR10192:SF5">
    <property type="entry name" value="GEPHYRIN"/>
    <property type="match status" value="1"/>
</dbReference>
<comment type="pathway">
    <text evidence="3 13">Cofactor biosynthesis; molybdopterin biosynthesis.</text>
</comment>
<organism evidence="15 16">
    <name type="scientific">Andreesenia angusta</name>
    <dbReference type="NCBI Taxonomy" id="39480"/>
    <lineage>
        <taxon>Bacteria</taxon>
        <taxon>Bacillati</taxon>
        <taxon>Bacillota</taxon>
        <taxon>Tissierellia</taxon>
        <taxon>Tissierellales</taxon>
        <taxon>Gottschalkiaceae</taxon>
        <taxon>Andreesenia</taxon>
    </lineage>
</organism>
<proteinExistence type="inferred from homology"/>
<dbReference type="SUPFAM" id="SSF63867">
    <property type="entry name" value="MoeA C-terminal domain-like"/>
    <property type="match status" value="1"/>
</dbReference>
<dbReference type="GO" id="GO:0005829">
    <property type="term" value="C:cytosol"/>
    <property type="evidence" value="ECO:0007669"/>
    <property type="project" value="TreeGrafter"/>
</dbReference>
<evidence type="ECO:0000313" key="16">
    <source>
        <dbReference type="Proteomes" id="UP000180254"/>
    </source>
</evidence>
<keyword evidence="8 13" id="KW-0808">Transferase</keyword>
<evidence type="ECO:0000256" key="13">
    <source>
        <dbReference type="RuleBase" id="RU365090"/>
    </source>
</evidence>
<accession>A0A1S1V8C5</accession>
<evidence type="ECO:0000313" key="15">
    <source>
        <dbReference type="EMBL" id="OHW62655.1"/>
    </source>
</evidence>
<evidence type="ECO:0000256" key="6">
    <source>
        <dbReference type="ARBA" id="ARBA00021108"/>
    </source>
</evidence>
<name>A0A1S1V8C5_9FIRM</name>
<dbReference type="EMBL" id="MKIE01000002">
    <property type="protein sequence ID" value="OHW62655.1"/>
    <property type="molecule type" value="Genomic_DNA"/>
</dbReference>
<dbReference type="EC" id="2.10.1.1" evidence="5 13"/>
<dbReference type="Gene3D" id="3.90.105.10">
    <property type="entry name" value="Molybdopterin biosynthesis moea protein, domain 2"/>
    <property type="match status" value="1"/>
</dbReference>
<gene>
    <name evidence="15" type="primary">moeA_1</name>
    <name evidence="15" type="ORF">EUAN_04390</name>
</gene>
<keyword evidence="9 13" id="KW-0479">Metal-binding</keyword>
<dbReference type="InterPro" id="IPR036135">
    <property type="entry name" value="MoeA_linker/N_sf"/>
</dbReference>
<dbReference type="Pfam" id="PF00994">
    <property type="entry name" value="MoCF_biosynth"/>
    <property type="match status" value="1"/>
</dbReference>
<evidence type="ECO:0000256" key="1">
    <source>
        <dbReference type="ARBA" id="ARBA00001946"/>
    </source>
</evidence>
<dbReference type="UniPathway" id="UPA00344"/>
<evidence type="ECO:0000256" key="4">
    <source>
        <dbReference type="ARBA" id="ARBA00010763"/>
    </source>
</evidence>
<evidence type="ECO:0000256" key="7">
    <source>
        <dbReference type="ARBA" id="ARBA00022505"/>
    </source>
</evidence>
<dbReference type="CDD" id="cd00887">
    <property type="entry name" value="MoeA"/>
    <property type="match status" value="1"/>
</dbReference>
<dbReference type="AlphaFoldDB" id="A0A1S1V8C5"/>
<evidence type="ECO:0000256" key="3">
    <source>
        <dbReference type="ARBA" id="ARBA00005046"/>
    </source>
</evidence>
<sequence>MIKNIDIESAREMLLERAKLTKSEMVPVEQSLHRVISSPIYSKINVPDFNRSPLDGYCLRSKDTSEIGEGGKWFEVVGKIGAGDVFRGECPENTAVRIMTGAPIPKGCDCVIMQEQVETSEGKVRIPRPLLANENLVELGEDIKSGELVLKAGKKITPEAMGVIASLGLSQVEVYRKPRVGITSTGNELMEISEKLEYGKIYNSNYYTLYGLIQELGGEVINLGISDDSVEAISEKVVESIDSLDMLITTGGASVGDYDLIHKVYENLGADFLFWRVKMKPGTPMLSSVYKDKLLIGLSGNPGAAMISFEEIVSPVVKKMSGQRCYERIRIKAELKDDFKKKSVQRRLLRAKFRIEGDRNAVYIGEKQNPGALKSMLDCNCFIDIEAGTAGLKSGDIVDIILLKGDSFL</sequence>
<dbReference type="Gene3D" id="3.40.980.10">
    <property type="entry name" value="MoaB/Mog-like domain"/>
    <property type="match status" value="1"/>
</dbReference>
<evidence type="ECO:0000259" key="14">
    <source>
        <dbReference type="SMART" id="SM00852"/>
    </source>
</evidence>
<evidence type="ECO:0000256" key="12">
    <source>
        <dbReference type="ARBA" id="ARBA00047317"/>
    </source>
</evidence>
<dbReference type="GO" id="GO:0046872">
    <property type="term" value="F:metal ion binding"/>
    <property type="evidence" value="ECO:0007669"/>
    <property type="project" value="UniProtKB-UniRule"/>
</dbReference>
<dbReference type="GO" id="GO:0061599">
    <property type="term" value="F:molybdopterin molybdotransferase activity"/>
    <property type="evidence" value="ECO:0007669"/>
    <property type="project" value="UniProtKB-UniRule"/>
</dbReference>
<evidence type="ECO:0000256" key="9">
    <source>
        <dbReference type="ARBA" id="ARBA00022723"/>
    </source>
</evidence>
<evidence type="ECO:0000256" key="10">
    <source>
        <dbReference type="ARBA" id="ARBA00022842"/>
    </source>
</evidence>
<comment type="caution">
    <text evidence="15">The sequence shown here is derived from an EMBL/GenBank/DDBJ whole genome shotgun (WGS) entry which is preliminary data.</text>
</comment>
<dbReference type="Pfam" id="PF03453">
    <property type="entry name" value="MoeA_N"/>
    <property type="match status" value="1"/>
</dbReference>
<dbReference type="PANTHER" id="PTHR10192">
    <property type="entry name" value="MOLYBDOPTERIN BIOSYNTHESIS PROTEIN"/>
    <property type="match status" value="1"/>
</dbReference>
<dbReference type="InterPro" id="IPR005111">
    <property type="entry name" value="MoeA_C_domain_IV"/>
</dbReference>
<keyword evidence="10 13" id="KW-0460">Magnesium</keyword>
<protein>
    <recommendedName>
        <fullName evidence="6 13">Molybdopterin molybdenumtransferase</fullName>
        <ecNumber evidence="5 13">2.10.1.1</ecNumber>
    </recommendedName>
</protein>
<dbReference type="OrthoDB" id="9804758at2"/>
<dbReference type="GO" id="GO:0006777">
    <property type="term" value="P:Mo-molybdopterin cofactor biosynthetic process"/>
    <property type="evidence" value="ECO:0007669"/>
    <property type="project" value="UniProtKB-UniRule"/>
</dbReference>
<dbReference type="InterPro" id="IPR036688">
    <property type="entry name" value="MoeA_C_domain_IV_sf"/>
</dbReference>
<dbReference type="InterPro" id="IPR036425">
    <property type="entry name" value="MoaB/Mog-like_dom_sf"/>
</dbReference>
<dbReference type="SUPFAM" id="SSF63882">
    <property type="entry name" value="MoeA N-terminal region -like"/>
    <property type="match status" value="1"/>
</dbReference>
<dbReference type="Pfam" id="PF03454">
    <property type="entry name" value="MoeA_C"/>
    <property type="match status" value="1"/>
</dbReference>
<comment type="similarity">
    <text evidence="4 13">Belongs to the MoeA family.</text>
</comment>
<keyword evidence="16" id="KW-1185">Reference proteome</keyword>
<dbReference type="Gene3D" id="2.40.340.10">
    <property type="entry name" value="MoeA, C-terminal, domain IV"/>
    <property type="match status" value="1"/>
</dbReference>
<dbReference type="InterPro" id="IPR005110">
    <property type="entry name" value="MoeA_linker/N"/>
</dbReference>
<evidence type="ECO:0000256" key="5">
    <source>
        <dbReference type="ARBA" id="ARBA00013269"/>
    </source>
</evidence>
<comment type="cofactor">
    <cofactor evidence="1 13">
        <name>Mg(2+)</name>
        <dbReference type="ChEBI" id="CHEBI:18420"/>
    </cofactor>
</comment>
<comment type="catalytic activity">
    <reaction evidence="12">
        <text>adenylyl-molybdopterin + molybdate = Mo-molybdopterin + AMP + H(+)</text>
        <dbReference type="Rhea" id="RHEA:35047"/>
        <dbReference type="ChEBI" id="CHEBI:15378"/>
        <dbReference type="ChEBI" id="CHEBI:36264"/>
        <dbReference type="ChEBI" id="CHEBI:62727"/>
        <dbReference type="ChEBI" id="CHEBI:71302"/>
        <dbReference type="ChEBI" id="CHEBI:456215"/>
        <dbReference type="EC" id="2.10.1.1"/>
    </reaction>
</comment>
<dbReference type="FunFam" id="3.40.980.10:FF:000004">
    <property type="entry name" value="Molybdopterin molybdenumtransferase"/>
    <property type="match status" value="1"/>
</dbReference>
<evidence type="ECO:0000256" key="11">
    <source>
        <dbReference type="ARBA" id="ARBA00023150"/>
    </source>
</evidence>
<evidence type="ECO:0000256" key="2">
    <source>
        <dbReference type="ARBA" id="ARBA00002901"/>
    </source>
</evidence>
<dbReference type="InterPro" id="IPR001453">
    <property type="entry name" value="MoaB/Mog_dom"/>
</dbReference>
<dbReference type="SMART" id="SM00852">
    <property type="entry name" value="MoCF_biosynth"/>
    <property type="match status" value="1"/>
</dbReference>
<dbReference type="NCBIfam" id="TIGR00177">
    <property type="entry name" value="molyb_syn"/>
    <property type="match status" value="1"/>
</dbReference>
<comment type="function">
    <text evidence="2 13">Catalyzes the insertion of molybdate into adenylated molybdopterin with the concomitant release of AMP.</text>
</comment>
<dbReference type="InterPro" id="IPR038987">
    <property type="entry name" value="MoeA-like"/>
</dbReference>
<feature type="domain" description="MoaB/Mog" evidence="14">
    <location>
        <begin position="181"/>
        <end position="319"/>
    </location>
</feature>
<dbReference type="Gene3D" id="2.170.190.11">
    <property type="entry name" value="Molybdopterin biosynthesis moea protein, domain 3"/>
    <property type="match status" value="1"/>
</dbReference>
<dbReference type="Proteomes" id="UP000180254">
    <property type="component" value="Unassembled WGS sequence"/>
</dbReference>
<keyword evidence="11 13" id="KW-0501">Molybdenum cofactor biosynthesis</keyword>
<reference evidence="15 16" key="1">
    <citation type="submission" date="2016-09" db="EMBL/GenBank/DDBJ databases">
        <title>Genome sequence of Eubacterium angustum.</title>
        <authorList>
            <person name="Poehlein A."/>
            <person name="Daniel R."/>
        </authorList>
    </citation>
    <scope>NUCLEOTIDE SEQUENCE [LARGE SCALE GENOMIC DNA]</scope>
    <source>
        <strain evidence="15 16">DSM 1989</strain>
    </source>
</reference>
<keyword evidence="7 13" id="KW-0500">Molybdenum</keyword>
<dbReference type="NCBIfam" id="NF045515">
    <property type="entry name" value="Glp_gephyrin"/>
    <property type="match status" value="1"/>
</dbReference>